<dbReference type="EMBL" id="ASGP02000006">
    <property type="protein sequence ID" value="KAH9501709.1"/>
    <property type="molecule type" value="Genomic_DNA"/>
</dbReference>
<keyword evidence="2" id="KW-1185">Reference proteome</keyword>
<proteinExistence type="predicted"/>
<name>A0A922KXJ6_DERFA</name>
<accession>A0A922KXJ6</accession>
<organism evidence="1 2">
    <name type="scientific">Dermatophagoides farinae</name>
    <name type="common">American house dust mite</name>
    <dbReference type="NCBI Taxonomy" id="6954"/>
    <lineage>
        <taxon>Eukaryota</taxon>
        <taxon>Metazoa</taxon>
        <taxon>Ecdysozoa</taxon>
        <taxon>Arthropoda</taxon>
        <taxon>Chelicerata</taxon>
        <taxon>Arachnida</taxon>
        <taxon>Acari</taxon>
        <taxon>Acariformes</taxon>
        <taxon>Sarcoptiformes</taxon>
        <taxon>Astigmata</taxon>
        <taxon>Psoroptidia</taxon>
        <taxon>Analgoidea</taxon>
        <taxon>Pyroglyphidae</taxon>
        <taxon>Dermatophagoidinae</taxon>
        <taxon>Dermatophagoides</taxon>
    </lineage>
</organism>
<reference evidence="1" key="2">
    <citation type="journal article" date="2022" name="Res Sq">
        <title>Comparative Genomics Reveals Insights into the Divergent Evolution of Astigmatic Mites and Household Pest Adaptations.</title>
        <authorList>
            <person name="Xiong Q."/>
            <person name="Wan A.T.-Y."/>
            <person name="Liu X.-Y."/>
            <person name="Fung C.S.-H."/>
            <person name="Xiao X."/>
            <person name="Malainual N."/>
            <person name="Hou J."/>
            <person name="Wang L."/>
            <person name="Wang M."/>
            <person name="Yang K."/>
            <person name="Cui Y."/>
            <person name="Leung E."/>
            <person name="Nong W."/>
            <person name="Shin S.-K."/>
            <person name="Au S."/>
            <person name="Jeong K.Y."/>
            <person name="Chew F.T."/>
            <person name="Hui J."/>
            <person name="Leung T.F."/>
            <person name="Tungtrongchitr A."/>
            <person name="Zhong N."/>
            <person name="Liu Z."/>
            <person name="Tsui S."/>
        </authorList>
    </citation>
    <scope>NUCLEOTIDE SEQUENCE</scope>
    <source>
        <strain evidence="1">Derf</strain>
        <tissue evidence="1">Whole organism</tissue>
    </source>
</reference>
<evidence type="ECO:0000313" key="1">
    <source>
        <dbReference type="EMBL" id="KAH9501709.1"/>
    </source>
</evidence>
<sequence length="65" mass="7580">MSKLNNLEQFGRKVEYVYGGVPIVFHSHWFADKMTSSSSSSTIWLFLQLTYVTQVPCTNKHHHHK</sequence>
<reference evidence="1" key="1">
    <citation type="submission" date="2013-05" db="EMBL/GenBank/DDBJ databases">
        <authorList>
            <person name="Yim A.K.Y."/>
            <person name="Chan T.F."/>
            <person name="Ji K.M."/>
            <person name="Liu X.Y."/>
            <person name="Zhou J.W."/>
            <person name="Li R.Q."/>
            <person name="Yang K.Y."/>
            <person name="Li J."/>
            <person name="Li M."/>
            <person name="Law P.T.W."/>
            <person name="Wu Y.L."/>
            <person name="Cai Z.L."/>
            <person name="Qin H."/>
            <person name="Bao Y."/>
            <person name="Leung R.K.K."/>
            <person name="Ng P.K.S."/>
            <person name="Zou J."/>
            <person name="Zhong X.J."/>
            <person name="Ran P.X."/>
            <person name="Zhong N.S."/>
            <person name="Liu Z.G."/>
            <person name="Tsui S.K.W."/>
        </authorList>
    </citation>
    <scope>NUCLEOTIDE SEQUENCE</scope>
    <source>
        <strain evidence="1">Derf</strain>
        <tissue evidence="1">Whole organism</tissue>
    </source>
</reference>
<dbReference type="Proteomes" id="UP000790347">
    <property type="component" value="Unassembled WGS sequence"/>
</dbReference>
<comment type="caution">
    <text evidence="1">The sequence shown here is derived from an EMBL/GenBank/DDBJ whole genome shotgun (WGS) entry which is preliminary data.</text>
</comment>
<protein>
    <submittedName>
        <fullName evidence="1">Uncharacterized protein</fullName>
    </submittedName>
</protein>
<evidence type="ECO:0000313" key="2">
    <source>
        <dbReference type="Proteomes" id="UP000790347"/>
    </source>
</evidence>
<dbReference type="AlphaFoldDB" id="A0A922KXJ6"/>
<gene>
    <name evidence="1" type="ORF">DERF_012534</name>
</gene>